<proteinExistence type="predicted"/>
<organism evidence="1 2">
    <name type="scientific">Arctium lappa</name>
    <name type="common">Greater burdock</name>
    <name type="synonym">Lappa major</name>
    <dbReference type="NCBI Taxonomy" id="4217"/>
    <lineage>
        <taxon>Eukaryota</taxon>
        <taxon>Viridiplantae</taxon>
        <taxon>Streptophyta</taxon>
        <taxon>Embryophyta</taxon>
        <taxon>Tracheophyta</taxon>
        <taxon>Spermatophyta</taxon>
        <taxon>Magnoliopsida</taxon>
        <taxon>eudicotyledons</taxon>
        <taxon>Gunneridae</taxon>
        <taxon>Pentapetalae</taxon>
        <taxon>asterids</taxon>
        <taxon>campanulids</taxon>
        <taxon>Asterales</taxon>
        <taxon>Asteraceae</taxon>
        <taxon>Carduoideae</taxon>
        <taxon>Cardueae</taxon>
        <taxon>Arctiinae</taxon>
        <taxon>Arctium</taxon>
    </lineage>
</organism>
<evidence type="ECO:0000313" key="1">
    <source>
        <dbReference type="EMBL" id="KAI3770314.1"/>
    </source>
</evidence>
<comment type="caution">
    <text evidence="1">The sequence shown here is derived from an EMBL/GenBank/DDBJ whole genome shotgun (WGS) entry which is preliminary data.</text>
</comment>
<reference evidence="2" key="1">
    <citation type="journal article" date="2022" name="Mol. Ecol. Resour.">
        <title>The genomes of chicory, endive, great burdock and yacon provide insights into Asteraceae palaeo-polyploidization history and plant inulin production.</title>
        <authorList>
            <person name="Fan W."/>
            <person name="Wang S."/>
            <person name="Wang H."/>
            <person name="Wang A."/>
            <person name="Jiang F."/>
            <person name="Liu H."/>
            <person name="Zhao H."/>
            <person name="Xu D."/>
            <person name="Zhang Y."/>
        </authorList>
    </citation>
    <scope>NUCLEOTIDE SEQUENCE [LARGE SCALE GENOMIC DNA]</scope>
    <source>
        <strain evidence="2">cv. Niubang</strain>
    </source>
</reference>
<keyword evidence="2" id="KW-1185">Reference proteome</keyword>
<evidence type="ECO:0000313" key="2">
    <source>
        <dbReference type="Proteomes" id="UP001055879"/>
    </source>
</evidence>
<name>A0ACB9FGT0_ARCLA</name>
<dbReference type="Proteomes" id="UP001055879">
    <property type="component" value="Linkage Group LG01"/>
</dbReference>
<dbReference type="EMBL" id="CM042047">
    <property type="protein sequence ID" value="KAI3770314.1"/>
    <property type="molecule type" value="Genomic_DNA"/>
</dbReference>
<protein>
    <submittedName>
        <fullName evidence="1">Uncharacterized protein</fullName>
    </submittedName>
</protein>
<reference evidence="1 2" key="2">
    <citation type="journal article" date="2022" name="Mol. Ecol. Resour.">
        <title>The genomes of chicory, endive, great burdock and yacon provide insights into Asteraceae paleo-polyploidization history and plant inulin production.</title>
        <authorList>
            <person name="Fan W."/>
            <person name="Wang S."/>
            <person name="Wang H."/>
            <person name="Wang A."/>
            <person name="Jiang F."/>
            <person name="Liu H."/>
            <person name="Zhao H."/>
            <person name="Xu D."/>
            <person name="Zhang Y."/>
        </authorList>
    </citation>
    <scope>NUCLEOTIDE SEQUENCE [LARGE SCALE GENOMIC DNA]</scope>
    <source>
        <strain evidence="2">cv. Niubang</strain>
    </source>
</reference>
<accession>A0ACB9FGT0</accession>
<sequence length="113" mass="12979">MDLMQAFHQRGWWTRRTGKEVSVRRENPKSKESVFATLCSTLSQAVLPAKPMDVIHDTKETSLEEKLRIVSQSENSNSENEPEKESRTNRRHLDILLPPNETAAPLYQTDLDS</sequence>
<gene>
    <name evidence="1" type="ORF">L6452_01442</name>
</gene>